<proteinExistence type="predicted"/>
<dbReference type="RefSeq" id="WP_212692779.1">
    <property type="nucleotide sequence ID" value="NZ_CP058561.1"/>
</dbReference>
<keyword evidence="1" id="KW-0472">Membrane</keyword>
<feature type="transmembrane region" description="Helical" evidence="1">
    <location>
        <begin position="132"/>
        <end position="153"/>
    </location>
</feature>
<feature type="transmembrane region" description="Helical" evidence="1">
    <location>
        <begin position="6"/>
        <end position="26"/>
    </location>
</feature>
<sequence>MEYVKFSLLFIFSHVVAYTFAGVIALKVSKEIYENKTRHCDFLRDMSNKEESMYVSKCFLPAQILRGFLMSIVLLPILNSLLELSFVLQVTFFCSLMFIYTHISAVSPFIDNIEGFVYFKKQYIKKNIIVKFQLEMVMYSILFSLFLGILLRITY</sequence>
<keyword evidence="1" id="KW-1133">Transmembrane helix</keyword>
<name>A0A8J8SBA0_9FIRM</name>
<dbReference type="Proteomes" id="UP000677305">
    <property type="component" value="Chromosome"/>
</dbReference>
<feature type="transmembrane region" description="Helical" evidence="1">
    <location>
        <begin position="54"/>
        <end position="78"/>
    </location>
</feature>
<gene>
    <name evidence="2" type="ORF">HYG85_06295</name>
</gene>
<protein>
    <submittedName>
        <fullName evidence="2">Uncharacterized protein</fullName>
    </submittedName>
</protein>
<dbReference type="EMBL" id="CP058561">
    <property type="protein sequence ID" value="QUH28553.1"/>
    <property type="molecule type" value="Genomic_DNA"/>
</dbReference>
<feature type="transmembrane region" description="Helical" evidence="1">
    <location>
        <begin position="90"/>
        <end position="111"/>
    </location>
</feature>
<dbReference type="KEGG" id="vgu:HYG85_06295"/>
<dbReference type="AlphaFoldDB" id="A0A8J8SBA0"/>
<keyword evidence="1" id="KW-0812">Transmembrane</keyword>
<keyword evidence="3" id="KW-1185">Reference proteome</keyword>
<accession>A0A8J8SBA0</accession>
<evidence type="ECO:0000256" key="1">
    <source>
        <dbReference type="SAM" id="Phobius"/>
    </source>
</evidence>
<evidence type="ECO:0000313" key="2">
    <source>
        <dbReference type="EMBL" id="QUH28553.1"/>
    </source>
</evidence>
<evidence type="ECO:0000313" key="3">
    <source>
        <dbReference type="Proteomes" id="UP000677305"/>
    </source>
</evidence>
<organism evidence="2 3">
    <name type="scientific">Vallitalea guaymasensis</name>
    <dbReference type="NCBI Taxonomy" id="1185412"/>
    <lineage>
        <taxon>Bacteria</taxon>
        <taxon>Bacillati</taxon>
        <taxon>Bacillota</taxon>
        <taxon>Clostridia</taxon>
        <taxon>Lachnospirales</taxon>
        <taxon>Vallitaleaceae</taxon>
        <taxon>Vallitalea</taxon>
    </lineage>
</organism>
<reference evidence="2 3" key="1">
    <citation type="submission" date="2020-07" db="EMBL/GenBank/DDBJ databases">
        <title>Vallitalea guaymasensis genome.</title>
        <authorList>
            <person name="Postec A."/>
        </authorList>
    </citation>
    <scope>NUCLEOTIDE SEQUENCE [LARGE SCALE GENOMIC DNA]</scope>
    <source>
        <strain evidence="2 3">Ra1766G1</strain>
    </source>
</reference>